<reference evidence="2 3" key="1">
    <citation type="submission" date="2015-06" db="EMBL/GenBank/DDBJ databases">
        <title>Survival trade-offs in plant roots during colonization by closely related pathogenic and mutualistic fungi.</title>
        <authorList>
            <person name="Hacquard S."/>
            <person name="Kracher B."/>
            <person name="Hiruma K."/>
            <person name="Weinman A."/>
            <person name="Muench P."/>
            <person name="Garrido Oter R."/>
            <person name="Ver Loren van Themaat E."/>
            <person name="Dallerey J.-F."/>
            <person name="Damm U."/>
            <person name="Henrissat B."/>
            <person name="Lespinet O."/>
            <person name="Thon M."/>
            <person name="Kemen E."/>
            <person name="McHardy A.C."/>
            <person name="Schulze-Lefert P."/>
            <person name="O'Connell R.J."/>
        </authorList>
    </citation>
    <scope>NUCLEOTIDE SEQUENCE [LARGE SCALE GENOMIC DNA]</scope>
    <source>
        <strain evidence="2 3">MAFF 238704</strain>
    </source>
</reference>
<name>A0A166SEI3_COLIC</name>
<accession>A0A166SEI3</accession>
<organism evidence="2 3">
    <name type="scientific">Colletotrichum incanum</name>
    <name type="common">Soybean anthracnose fungus</name>
    <dbReference type="NCBI Taxonomy" id="1573173"/>
    <lineage>
        <taxon>Eukaryota</taxon>
        <taxon>Fungi</taxon>
        <taxon>Dikarya</taxon>
        <taxon>Ascomycota</taxon>
        <taxon>Pezizomycotina</taxon>
        <taxon>Sordariomycetes</taxon>
        <taxon>Hypocreomycetidae</taxon>
        <taxon>Glomerellales</taxon>
        <taxon>Glomerellaceae</taxon>
        <taxon>Colletotrichum</taxon>
        <taxon>Colletotrichum spaethianum species complex</taxon>
    </lineage>
</organism>
<feature type="compositionally biased region" description="Pro residues" evidence="1">
    <location>
        <begin position="24"/>
        <end position="36"/>
    </location>
</feature>
<proteinExistence type="predicted"/>
<feature type="non-terminal residue" evidence="2">
    <location>
        <position position="1"/>
    </location>
</feature>
<sequence length="132" mass="14898">LRSPIDPIRRTKSSHIHNTSCPRSSPPPSSRAPPPVTSRRRSSPPSPPRTARPRPPSPALTPAVTTRATPRSTPRPRRRPSRVWAAPPQPRRRLRTSRSTLPTLRCWSTSSSSPNPRPRNFSRPTTEMRSRR</sequence>
<dbReference type="Proteomes" id="UP000076584">
    <property type="component" value="Unassembled WGS sequence"/>
</dbReference>
<keyword evidence="3" id="KW-1185">Reference proteome</keyword>
<evidence type="ECO:0000313" key="2">
    <source>
        <dbReference type="EMBL" id="KZL70629.1"/>
    </source>
</evidence>
<feature type="region of interest" description="Disordered" evidence="1">
    <location>
        <begin position="1"/>
        <end position="132"/>
    </location>
</feature>
<feature type="compositionally biased region" description="Low complexity" evidence="1">
    <location>
        <begin position="60"/>
        <end position="72"/>
    </location>
</feature>
<gene>
    <name evidence="2" type="ORF">CI238_01543</name>
</gene>
<evidence type="ECO:0000256" key="1">
    <source>
        <dbReference type="SAM" id="MobiDB-lite"/>
    </source>
</evidence>
<comment type="caution">
    <text evidence="2">The sequence shown here is derived from an EMBL/GenBank/DDBJ whole genome shotgun (WGS) entry which is preliminary data.</text>
</comment>
<evidence type="ECO:0000313" key="3">
    <source>
        <dbReference type="Proteomes" id="UP000076584"/>
    </source>
</evidence>
<feature type="compositionally biased region" description="Low complexity" evidence="1">
    <location>
        <begin position="97"/>
        <end position="125"/>
    </location>
</feature>
<feature type="compositionally biased region" description="Pro residues" evidence="1">
    <location>
        <begin position="44"/>
        <end position="59"/>
    </location>
</feature>
<dbReference type="EMBL" id="LFIW01002438">
    <property type="protein sequence ID" value="KZL70629.1"/>
    <property type="molecule type" value="Genomic_DNA"/>
</dbReference>
<dbReference type="AlphaFoldDB" id="A0A166SEI3"/>
<protein>
    <submittedName>
        <fullName evidence="2">Uncharacterized protein</fullName>
    </submittedName>
</protein>